<name>A0ABM1PQG2_DROAR</name>
<evidence type="ECO:0000256" key="1">
    <source>
        <dbReference type="SAM" id="Phobius"/>
    </source>
</evidence>
<evidence type="ECO:0000313" key="3">
    <source>
        <dbReference type="RefSeq" id="XP_017869448.1"/>
    </source>
</evidence>
<accession>A0ABM1PQG2</accession>
<reference evidence="3" key="3">
    <citation type="submission" date="2025-08" db="UniProtKB">
        <authorList>
            <consortium name="RefSeq"/>
        </authorList>
    </citation>
    <scope>IDENTIFICATION</scope>
    <source>
        <tissue evidence="3">Whole organism</tissue>
    </source>
</reference>
<feature type="transmembrane region" description="Helical" evidence="1">
    <location>
        <begin position="59"/>
        <end position="78"/>
    </location>
</feature>
<evidence type="ECO:0000313" key="2">
    <source>
        <dbReference type="Proteomes" id="UP000694904"/>
    </source>
</evidence>
<keyword evidence="1" id="KW-0812">Transmembrane</keyword>
<dbReference type="GeneID" id="108618053"/>
<keyword evidence="2" id="KW-1185">Reference proteome</keyword>
<organism evidence="2 3">
    <name type="scientific">Drosophila arizonae</name>
    <name type="common">Fruit fly</name>
    <dbReference type="NCBI Taxonomy" id="7263"/>
    <lineage>
        <taxon>Eukaryota</taxon>
        <taxon>Metazoa</taxon>
        <taxon>Ecdysozoa</taxon>
        <taxon>Arthropoda</taxon>
        <taxon>Hexapoda</taxon>
        <taxon>Insecta</taxon>
        <taxon>Pterygota</taxon>
        <taxon>Neoptera</taxon>
        <taxon>Endopterygota</taxon>
        <taxon>Diptera</taxon>
        <taxon>Brachycera</taxon>
        <taxon>Muscomorpha</taxon>
        <taxon>Ephydroidea</taxon>
        <taxon>Drosophilidae</taxon>
        <taxon>Drosophila</taxon>
    </lineage>
</organism>
<protein>
    <submittedName>
        <fullName evidence="3">Uncharacterized protein LOC108618053</fullName>
    </submittedName>
</protein>
<keyword evidence="1" id="KW-0472">Membrane</keyword>
<keyword evidence="1" id="KW-1133">Transmembrane helix</keyword>
<sequence>MQMYILSPLLLFALYKWGKKAAIGTVILIVLLTVYLFTIMMIKKHSVFFKNQDGSHRLLYFYTHTHAAPWLIGAVWIGRDLSTLSDSLYYSLTRVHRRAQCQTISVEYVFLQLRNGS</sequence>
<feature type="transmembrane region" description="Helical" evidence="1">
    <location>
        <begin position="20"/>
        <end position="38"/>
    </location>
</feature>
<dbReference type="Proteomes" id="UP000694904">
    <property type="component" value="Chromosome X"/>
</dbReference>
<reference evidence="2" key="1">
    <citation type="journal article" date="1997" name="Nucleic Acids Res.">
        <title>tRNAscan-SE: a program for improved detection of transfer RNA genes in genomic sequence.</title>
        <authorList>
            <person name="Lowe T.M."/>
            <person name="Eddy S.R."/>
        </authorList>
    </citation>
    <scope>NUCLEOTIDE SEQUENCE [LARGE SCALE GENOMIC DNA]</scope>
</reference>
<gene>
    <name evidence="3" type="primary">LOC108618053</name>
</gene>
<reference evidence="2" key="2">
    <citation type="journal article" date="2016" name="G3 (Bethesda)">
        <title>Genome Evolution in Three Species of Cactophilic Drosophila.</title>
        <authorList>
            <person name="Sanchez-Flores A."/>
            <person name="Penazola F."/>
            <person name="Carpinteyro-Ponce J."/>
            <person name="Nazario-Yepiz N."/>
            <person name="Abreu-Goodger C."/>
            <person name="Machado C.A."/>
            <person name="Markow T.A."/>
        </authorList>
    </citation>
    <scope>NUCLEOTIDE SEQUENCE [LARGE SCALE GENOMIC DNA]</scope>
</reference>
<proteinExistence type="predicted"/>
<dbReference type="RefSeq" id="XP_017869448.1">
    <property type="nucleotide sequence ID" value="XM_018013959.1"/>
</dbReference>